<keyword evidence="4 5" id="KW-0687">Ribonucleoprotein</keyword>
<evidence type="ECO:0000259" key="8">
    <source>
        <dbReference type="Pfam" id="PF14693"/>
    </source>
</evidence>
<feature type="compositionally biased region" description="Acidic residues" evidence="6">
    <location>
        <begin position="182"/>
        <end position="194"/>
    </location>
</feature>
<dbReference type="InterPro" id="IPR029751">
    <property type="entry name" value="Ribosomal_L25_dom"/>
</dbReference>
<gene>
    <name evidence="5 9" type="primary">rplY</name>
    <name evidence="5" type="synonym">ctc</name>
    <name evidence="9" type="ORF">HMPREF9088_2141</name>
</gene>
<dbReference type="EMBL" id="AEPV01000086">
    <property type="protein sequence ID" value="EFU73026.1"/>
    <property type="molecule type" value="Genomic_DNA"/>
</dbReference>
<dbReference type="Pfam" id="PF01386">
    <property type="entry name" value="Ribosomal_L25p"/>
    <property type="match status" value="1"/>
</dbReference>
<dbReference type="GO" id="GO:0006412">
    <property type="term" value="P:translation"/>
    <property type="evidence" value="ECO:0007669"/>
    <property type="project" value="UniProtKB-UniRule"/>
</dbReference>
<dbReference type="InterPro" id="IPR001021">
    <property type="entry name" value="Ribosomal_bL25_long"/>
</dbReference>
<feature type="domain" description="Large ribosomal subunit protein bL25 L25" evidence="7">
    <location>
        <begin position="5"/>
        <end position="91"/>
    </location>
</feature>
<evidence type="ECO:0000256" key="5">
    <source>
        <dbReference type="HAMAP-Rule" id="MF_01334"/>
    </source>
</evidence>
<evidence type="ECO:0000259" key="7">
    <source>
        <dbReference type="Pfam" id="PF01386"/>
    </source>
</evidence>
<keyword evidence="3 5" id="KW-0689">Ribosomal protein</keyword>
<dbReference type="InterPro" id="IPR037121">
    <property type="entry name" value="Ribosomal_bL25_C"/>
</dbReference>
<protein>
    <recommendedName>
        <fullName evidence="5">Large ribosomal subunit protein bL25</fullName>
    </recommendedName>
    <alternativeName>
        <fullName evidence="5">General stress protein CTC</fullName>
    </alternativeName>
</protein>
<dbReference type="GO" id="GO:0003735">
    <property type="term" value="F:structural constituent of ribosome"/>
    <property type="evidence" value="ECO:0007669"/>
    <property type="project" value="InterPro"/>
</dbReference>
<accession>E6LIF1</accession>
<evidence type="ECO:0000256" key="3">
    <source>
        <dbReference type="ARBA" id="ARBA00022980"/>
    </source>
</evidence>
<comment type="function">
    <text evidence="5">This is one of the proteins that binds to the 5S RNA in the ribosome where it forms part of the central protuberance.</text>
</comment>
<dbReference type="PATRIC" id="fig|888064.11.peg.1956"/>
<dbReference type="InterPro" id="IPR020930">
    <property type="entry name" value="Ribosomal_uL5_bac-type"/>
</dbReference>
<dbReference type="Pfam" id="PF14693">
    <property type="entry name" value="Ribosomal_TL5_C"/>
    <property type="match status" value="1"/>
</dbReference>
<feature type="region of interest" description="Disordered" evidence="6">
    <location>
        <begin position="182"/>
        <end position="204"/>
    </location>
</feature>
<reference evidence="9 10" key="1">
    <citation type="submission" date="2010-12" db="EMBL/GenBank/DDBJ databases">
        <authorList>
            <person name="Muzny D."/>
            <person name="Qin X."/>
            <person name="Deng J."/>
            <person name="Jiang H."/>
            <person name="Liu Y."/>
            <person name="Qu J."/>
            <person name="Song X.-Z."/>
            <person name="Zhang L."/>
            <person name="Thornton R."/>
            <person name="Coyle M."/>
            <person name="Francisco L."/>
            <person name="Jackson L."/>
            <person name="Javaid M."/>
            <person name="Korchina V."/>
            <person name="Kovar C."/>
            <person name="Mata R."/>
            <person name="Mathew T."/>
            <person name="Ngo R."/>
            <person name="Nguyen L."/>
            <person name="Nguyen N."/>
            <person name="Okwuonu G."/>
            <person name="Ongeri F."/>
            <person name="Pham C."/>
            <person name="Simmons D."/>
            <person name="Wilczek-Boney K."/>
            <person name="Hale W."/>
            <person name="Jakkamsetti A."/>
            <person name="Pham P."/>
            <person name="Ruth R."/>
            <person name="San Lucas F."/>
            <person name="Warren J."/>
            <person name="Zhang J."/>
            <person name="Zhao Z."/>
            <person name="Zhou C."/>
            <person name="Zhu D."/>
            <person name="Lee S."/>
            <person name="Bess C."/>
            <person name="Blankenburg K."/>
            <person name="Forbes L."/>
            <person name="Fu Q."/>
            <person name="Gubbala S."/>
            <person name="Hirani K."/>
            <person name="Jayaseelan J.C."/>
            <person name="Lara F."/>
            <person name="Munidasa M."/>
            <person name="Palculict T."/>
            <person name="Patil S."/>
            <person name="Pu L.-L."/>
            <person name="Saada N."/>
            <person name="Tang L."/>
            <person name="Weissenberger G."/>
            <person name="Zhu Y."/>
            <person name="Hemphill L."/>
            <person name="Shang Y."/>
            <person name="Youmans B."/>
            <person name="Ayvaz T."/>
            <person name="Ross M."/>
            <person name="Santibanez J."/>
            <person name="Aqrawi P."/>
            <person name="Gross S."/>
            <person name="Joshi V."/>
            <person name="Fowler G."/>
            <person name="Nazareth L."/>
            <person name="Reid J."/>
            <person name="Worley K."/>
            <person name="Petrosino J."/>
            <person name="Highlander S."/>
            <person name="Gibbs R."/>
        </authorList>
    </citation>
    <scope>NUCLEOTIDE SEQUENCE [LARGE SCALE GENOMIC DNA]</scope>
    <source>
        <strain evidence="10">DSM 15952 / CCUG 50447 / LMG 22039 / TP 1.5</strain>
    </source>
</reference>
<dbReference type="Gene3D" id="2.40.240.10">
    <property type="entry name" value="Ribosomal Protein L25, Chain P"/>
    <property type="match status" value="1"/>
</dbReference>
<dbReference type="GO" id="GO:0022625">
    <property type="term" value="C:cytosolic large ribosomal subunit"/>
    <property type="evidence" value="ECO:0007669"/>
    <property type="project" value="TreeGrafter"/>
</dbReference>
<keyword evidence="2 5" id="KW-0694">RNA-binding</keyword>
<dbReference type="InterPro" id="IPR020057">
    <property type="entry name" value="Ribosomal_bL25_b-dom"/>
</dbReference>
<dbReference type="HAMAP" id="MF_01334">
    <property type="entry name" value="Ribosomal_bL25_CTC"/>
    <property type="match status" value="1"/>
</dbReference>
<dbReference type="PANTHER" id="PTHR33284:SF1">
    <property type="entry name" value="RIBOSOMAL PROTEIN L25_GLN-TRNA SYNTHETASE, ANTI-CODON-BINDING DOMAIN-CONTAINING PROTEIN"/>
    <property type="match status" value="1"/>
</dbReference>
<comment type="similarity">
    <text evidence="5">Belongs to the bacterial ribosomal protein bL25 family. CTC subfamily.</text>
</comment>
<keyword evidence="10" id="KW-1185">Reference proteome</keyword>
<evidence type="ECO:0000256" key="1">
    <source>
        <dbReference type="ARBA" id="ARBA00022730"/>
    </source>
</evidence>
<evidence type="ECO:0000256" key="4">
    <source>
        <dbReference type="ARBA" id="ARBA00023274"/>
    </source>
</evidence>
<proteinExistence type="inferred from homology"/>
<organism evidence="9 10">
    <name type="scientific">Enterococcus italicus (strain DSM 15952 / CCUG 50447 / LMG 22039 / TP 1.5)</name>
    <dbReference type="NCBI Taxonomy" id="888064"/>
    <lineage>
        <taxon>Bacteria</taxon>
        <taxon>Bacillati</taxon>
        <taxon>Bacillota</taxon>
        <taxon>Bacilli</taxon>
        <taxon>Lactobacillales</taxon>
        <taxon>Enterococcaceae</taxon>
        <taxon>Enterococcus</taxon>
    </lineage>
</organism>
<dbReference type="CDD" id="cd00495">
    <property type="entry name" value="Ribosomal_L25_TL5_CTC"/>
    <property type="match status" value="1"/>
</dbReference>
<dbReference type="AlphaFoldDB" id="E6LIF1"/>
<dbReference type="Gene3D" id="2.170.120.20">
    <property type="entry name" value="Ribosomal protein L25, beta domain"/>
    <property type="match status" value="1"/>
</dbReference>
<evidence type="ECO:0000256" key="6">
    <source>
        <dbReference type="SAM" id="MobiDB-lite"/>
    </source>
</evidence>
<keyword evidence="1 5" id="KW-0699">rRNA-binding</keyword>
<dbReference type="PANTHER" id="PTHR33284">
    <property type="entry name" value="RIBOSOMAL PROTEIN L25/GLN-TRNA SYNTHETASE, ANTI-CODON-BINDING DOMAIN-CONTAINING PROTEIN"/>
    <property type="match status" value="1"/>
</dbReference>
<evidence type="ECO:0000313" key="9">
    <source>
        <dbReference type="EMBL" id="EFU73026.1"/>
    </source>
</evidence>
<evidence type="ECO:0000313" key="10">
    <source>
        <dbReference type="Proteomes" id="UP000010296"/>
    </source>
</evidence>
<dbReference type="eggNOG" id="COG1825">
    <property type="taxonomic scope" value="Bacteria"/>
</dbReference>
<dbReference type="InterPro" id="IPR020056">
    <property type="entry name" value="Rbsml_bL25/Gln-tRNA_synth_N"/>
</dbReference>
<dbReference type="SUPFAM" id="SSF50715">
    <property type="entry name" value="Ribosomal protein L25-like"/>
    <property type="match status" value="1"/>
</dbReference>
<evidence type="ECO:0000256" key="2">
    <source>
        <dbReference type="ARBA" id="ARBA00022884"/>
    </source>
</evidence>
<dbReference type="InterPro" id="IPR011035">
    <property type="entry name" value="Ribosomal_bL25/Gln-tRNA_synth"/>
</dbReference>
<dbReference type="OrthoDB" id="9790002at2"/>
<dbReference type="NCBIfam" id="TIGR00731">
    <property type="entry name" value="bL25_bact_ctc"/>
    <property type="match status" value="1"/>
</dbReference>
<dbReference type="RefSeq" id="WP_007209152.1">
    <property type="nucleotide sequence ID" value="NZ_GL622241.1"/>
</dbReference>
<dbReference type="GO" id="GO:0008097">
    <property type="term" value="F:5S rRNA binding"/>
    <property type="evidence" value="ECO:0007669"/>
    <property type="project" value="InterPro"/>
</dbReference>
<comment type="subunit">
    <text evidence="5">Part of the 50S ribosomal subunit; part of the 5S rRNA/L5/L18/L25 subcomplex. Contacts the 5S rRNA. Binds to the 5S rRNA independently of L5 and L18.</text>
</comment>
<name>E6LIF1_ENTI1</name>
<dbReference type="HOGENOM" id="CLU_075939_2_0_9"/>
<feature type="domain" description="Large ribosomal subunit protein bL25 beta" evidence="8">
    <location>
        <begin position="101"/>
        <end position="181"/>
    </location>
</feature>
<dbReference type="STRING" id="888064.HMPREF9088_2141"/>
<sequence length="204" mass="22384">MSVSLEVSKREVRPRSLRNKLRHEGKIPAVVNGYQIESTTISLDSAEIEKVLRQHGLNTVLTMSIDGKKVNTLIHNYTTDTFTSKLTHIEFLSVNMNEVTEVEAEVVLVGEAAGVRAGGVLTQTLYSVTVAATPDKLPENVEVDVTDLEIGQSLSVADLKVDGDYEIITDAEEQVVTITEAQVEEEETTEEASEPEVIGEKEEE</sequence>
<dbReference type="Proteomes" id="UP000010296">
    <property type="component" value="Unassembled WGS sequence"/>
</dbReference>
<comment type="caution">
    <text evidence="9">The sequence shown here is derived from an EMBL/GenBank/DDBJ whole genome shotgun (WGS) entry which is preliminary data.</text>
</comment>
<dbReference type="NCBIfam" id="NF004133">
    <property type="entry name" value="PRK05618.2-4"/>
    <property type="match status" value="1"/>
</dbReference>